<reference evidence="1" key="1">
    <citation type="submission" date="2021-05" db="UniProtKB">
        <authorList>
            <consortium name="EnsemblPlants"/>
        </authorList>
    </citation>
    <scope>IDENTIFICATION</scope>
    <source>
        <strain evidence="1">subsp. malaccensis</strain>
    </source>
</reference>
<name>A0A804HMG6_MUSAM</name>
<evidence type="ECO:0000313" key="2">
    <source>
        <dbReference type="Proteomes" id="UP000012960"/>
    </source>
</evidence>
<protein>
    <submittedName>
        <fullName evidence="1">Uncharacterized protein</fullName>
    </submittedName>
</protein>
<dbReference type="EnsemblPlants" id="Ma00_t02060.1">
    <property type="protein sequence ID" value="Ma00_p02060.1"/>
    <property type="gene ID" value="Ma00_g02060"/>
</dbReference>
<evidence type="ECO:0000313" key="1">
    <source>
        <dbReference type="EnsemblPlants" id="Ma00_p02060.1"/>
    </source>
</evidence>
<dbReference type="AlphaFoldDB" id="A0A804HMG6"/>
<dbReference type="Proteomes" id="UP000012960">
    <property type="component" value="Unplaced"/>
</dbReference>
<proteinExistence type="predicted"/>
<keyword evidence="2" id="KW-1185">Reference proteome</keyword>
<dbReference type="InParanoid" id="A0A804HMG6"/>
<organism evidence="1 2">
    <name type="scientific">Musa acuminata subsp. malaccensis</name>
    <name type="common">Wild banana</name>
    <name type="synonym">Musa malaccensis</name>
    <dbReference type="NCBI Taxonomy" id="214687"/>
    <lineage>
        <taxon>Eukaryota</taxon>
        <taxon>Viridiplantae</taxon>
        <taxon>Streptophyta</taxon>
        <taxon>Embryophyta</taxon>
        <taxon>Tracheophyta</taxon>
        <taxon>Spermatophyta</taxon>
        <taxon>Magnoliopsida</taxon>
        <taxon>Liliopsida</taxon>
        <taxon>Zingiberales</taxon>
        <taxon>Musaceae</taxon>
        <taxon>Musa</taxon>
    </lineage>
</organism>
<dbReference type="Gramene" id="Ma00_t02060.1">
    <property type="protein sequence ID" value="Ma00_p02060.1"/>
    <property type="gene ID" value="Ma00_g02060"/>
</dbReference>
<sequence>MQKKLLANLSVCKVMKILCEGFRRN</sequence>
<accession>A0A804HMG6</accession>